<dbReference type="CDD" id="cd01347">
    <property type="entry name" value="ligand_gated_channel"/>
    <property type="match status" value="1"/>
</dbReference>
<keyword evidence="8 15" id="KW-0675">Receptor</keyword>
<name>A0A4Q8LP97_9GAMM</name>
<dbReference type="Pfam" id="PF00593">
    <property type="entry name" value="TonB_dep_Rec_b-barrel"/>
    <property type="match status" value="1"/>
</dbReference>
<dbReference type="InterPro" id="IPR036942">
    <property type="entry name" value="Beta-barrel_TonB_sf"/>
</dbReference>
<evidence type="ECO:0000256" key="6">
    <source>
        <dbReference type="ARBA" id="ARBA00023077"/>
    </source>
</evidence>
<dbReference type="GO" id="GO:0038023">
    <property type="term" value="F:signaling receptor activity"/>
    <property type="evidence" value="ECO:0007669"/>
    <property type="project" value="InterPro"/>
</dbReference>
<dbReference type="InterPro" id="IPR010105">
    <property type="entry name" value="TonB_sidphr_rcpt"/>
</dbReference>
<gene>
    <name evidence="15" type="ORF">EA661_01925</name>
</gene>
<feature type="domain" description="TonB-dependent receptor-like beta-barrel" evidence="13">
    <location>
        <begin position="257"/>
        <end position="697"/>
    </location>
</feature>
<comment type="similarity">
    <text evidence="2 10 11">Belongs to the TonB-dependent receptor family.</text>
</comment>
<dbReference type="GO" id="GO:0015344">
    <property type="term" value="F:siderophore uptake transmembrane transporter activity"/>
    <property type="evidence" value="ECO:0007669"/>
    <property type="project" value="TreeGrafter"/>
</dbReference>
<dbReference type="GO" id="GO:0009279">
    <property type="term" value="C:cell outer membrane"/>
    <property type="evidence" value="ECO:0007669"/>
    <property type="project" value="UniProtKB-SubCell"/>
</dbReference>
<dbReference type="Proteomes" id="UP000291286">
    <property type="component" value="Unassembled WGS sequence"/>
</dbReference>
<feature type="signal peptide" evidence="12">
    <location>
        <begin position="1"/>
        <end position="29"/>
    </location>
</feature>
<proteinExistence type="inferred from homology"/>
<dbReference type="InterPro" id="IPR000531">
    <property type="entry name" value="Beta-barrel_TonB"/>
</dbReference>
<dbReference type="Gene3D" id="2.170.130.10">
    <property type="entry name" value="TonB-dependent receptor, plug domain"/>
    <property type="match status" value="1"/>
</dbReference>
<keyword evidence="4 10" id="KW-1134">Transmembrane beta strand</keyword>
<keyword evidence="5 10" id="KW-0812">Transmembrane</keyword>
<dbReference type="AlphaFoldDB" id="A0A4Q8LP97"/>
<sequence length="726" mass="80153">MITPKRPDRCRPHLSLLALSLFAALNAHAQSTNAVAASSPDPQAETTTATAPKDLDRLMVVGQRATRVSNGATNLDLDIKDTPQSISVVSREQMRQFGADSLNDALRLATGIQVEQVSTNLTNFLSRGFEIKNTQIDGVGMPNGWGVVTNAMDAYGFDKVEVIRGANGLLTGVGNASGTINYVRKRPTNEAQGEAGVTVGSENRRRVQADYSTPFSADGTWAGRLVFAREKSDSYLRGFESDRTYLYGVVDGQVGENGTLAFGYSYQKADTRGGMWTALNFIATNGTQLSWPRSASTAQDWTYWNSTTKAAFAEYTHQLGDNWQAKLSYNDREYDHIAQLFMAYSPAGLDAATGTGLYGWAYRSPYETKAHIGDLTLHGHFDLMGQDQEAMFGVSAARSEGVDWYNPTDTTGPAFGPLPGFPYAGDVIAEPQWGAKQVYTTLNQRLVRVFGASRIAFTDRFKTILGFNWAQYQRDSTDIVGGRADNTDRNLAPYVGVTFNFTDTITGYANYSYIYQPQDQVDYDRRYLDPSKGSNYEVGIKGEWLDRRLLTTLALFKAKQEGLATFVGTRFMTGYAYNYYDPVGVESQGVELEISGRVGEYTQVQFGYTQLAMDGAEGDDTYPWVPRRTANLLLSTRLSGLPAISFGAGARWQSEAAKYEGYVTSRPVRQSGYTLLNAFAAWDIGKDLTLRVNASNLTDKKYIQSLYAIGYYGPPRTYAVSLDWRF</sequence>
<keyword evidence="6 11" id="KW-0798">TonB box</keyword>
<dbReference type="SUPFAM" id="SSF56935">
    <property type="entry name" value="Porins"/>
    <property type="match status" value="1"/>
</dbReference>
<evidence type="ECO:0000256" key="12">
    <source>
        <dbReference type="SAM" id="SignalP"/>
    </source>
</evidence>
<accession>A0A4Q8LP97</accession>
<reference evidence="15 16" key="1">
    <citation type="submission" date="2019-02" db="EMBL/GenBank/DDBJ databases">
        <title>WGS of Pseudoxanthomonas species novum from clinical isolates.</title>
        <authorList>
            <person name="Bernier A.-M."/>
            <person name="Bernard K."/>
            <person name="Vachon A."/>
        </authorList>
    </citation>
    <scope>NUCLEOTIDE SEQUENCE [LARGE SCALE GENOMIC DNA]</scope>
    <source>
        <strain evidence="15 16">NML171202</strain>
    </source>
</reference>
<feature type="chain" id="PRO_5021030396" evidence="12">
    <location>
        <begin position="30"/>
        <end position="726"/>
    </location>
</feature>
<evidence type="ECO:0000313" key="15">
    <source>
        <dbReference type="EMBL" id="TAA33059.1"/>
    </source>
</evidence>
<comment type="subcellular location">
    <subcellularLocation>
        <location evidence="1 10">Cell outer membrane</location>
        <topology evidence="1 10">Multi-pass membrane protein</topology>
    </subcellularLocation>
</comment>
<evidence type="ECO:0000256" key="8">
    <source>
        <dbReference type="ARBA" id="ARBA00023170"/>
    </source>
</evidence>
<dbReference type="PANTHER" id="PTHR32552">
    <property type="entry name" value="FERRICHROME IRON RECEPTOR-RELATED"/>
    <property type="match status" value="1"/>
</dbReference>
<dbReference type="PANTHER" id="PTHR32552:SF74">
    <property type="entry name" value="HYDROXAMATE SIDEROPHORE RECEPTOR FHUE"/>
    <property type="match status" value="1"/>
</dbReference>
<dbReference type="PROSITE" id="PS52016">
    <property type="entry name" value="TONB_DEPENDENT_REC_3"/>
    <property type="match status" value="1"/>
</dbReference>
<dbReference type="EMBL" id="SHMB01000001">
    <property type="protein sequence ID" value="TAA33059.1"/>
    <property type="molecule type" value="Genomic_DNA"/>
</dbReference>
<evidence type="ECO:0000256" key="5">
    <source>
        <dbReference type="ARBA" id="ARBA00022692"/>
    </source>
</evidence>
<evidence type="ECO:0000256" key="3">
    <source>
        <dbReference type="ARBA" id="ARBA00022448"/>
    </source>
</evidence>
<keyword evidence="12" id="KW-0732">Signal</keyword>
<dbReference type="InterPro" id="IPR012910">
    <property type="entry name" value="Plug_dom"/>
</dbReference>
<organism evidence="15 16">
    <name type="scientific">Pseudoxanthomonas winnipegensis</name>
    <dbReference type="NCBI Taxonomy" id="2480810"/>
    <lineage>
        <taxon>Bacteria</taxon>
        <taxon>Pseudomonadati</taxon>
        <taxon>Pseudomonadota</taxon>
        <taxon>Gammaproteobacteria</taxon>
        <taxon>Lysobacterales</taxon>
        <taxon>Lysobacteraceae</taxon>
        <taxon>Pseudoxanthomonas</taxon>
    </lineage>
</organism>
<keyword evidence="9 10" id="KW-0998">Cell outer membrane</keyword>
<dbReference type="Gene3D" id="2.40.170.20">
    <property type="entry name" value="TonB-dependent receptor, beta-barrel domain"/>
    <property type="match status" value="1"/>
</dbReference>
<keyword evidence="7 10" id="KW-0472">Membrane</keyword>
<dbReference type="GO" id="GO:0015891">
    <property type="term" value="P:siderophore transport"/>
    <property type="evidence" value="ECO:0007669"/>
    <property type="project" value="InterPro"/>
</dbReference>
<protein>
    <submittedName>
        <fullName evidence="15">TonB-dependent siderophore receptor</fullName>
    </submittedName>
</protein>
<dbReference type="NCBIfam" id="TIGR01783">
    <property type="entry name" value="TonB-siderophor"/>
    <property type="match status" value="1"/>
</dbReference>
<evidence type="ECO:0000313" key="16">
    <source>
        <dbReference type="Proteomes" id="UP000291286"/>
    </source>
</evidence>
<evidence type="ECO:0000256" key="1">
    <source>
        <dbReference type="ARBA" id="ARBA00004571"/>
    </source>
</evidence>
<evidence type="ECO:0000256" key="2">
    <source>
        <dbReference type="ARBA" id="ARBA00009810"/>
    </source>
</evidence>
<dbReference type="InterPro" id="IPR037066">
    <property type="entry name" value="Plug_dom_sf"/>
</dbReference>
<evidence type="ECO:0000256" key="9">
    <source>
        <dbReference type="ARBA" id="ARBA00023237"/>
    </source>
</evidence>
<comment type="caution">
    <text evidence="15">The sequence shown here is derived from an EMBL/GenBank/DDBJ whole genome shotgun (WGS) entry which is preliminary data.</text>
</comment>
<keyword evidence="3 10" id="KW-0813">Transport</keyword>
<evidence type="ECO:0000259" key="14">
    <source>
        <dbReference type="Pfam" id="PF07715"/>
    </source>
</evidence>
<evidence type="ECO:0000256" key="7">
    <source>
        <dbReference type="ARBA" id="ARBA00023136"/>
    </source>
</evidence>
<evidence type="ECO:0000256" key="11">
    <source>
        <dbReference type="RuleBase" id="RU003357"/>
    </source>
</evidence>
<dbReference type="InterPro" id="IPR039426">
    <property type="entry name" value="TonB-dep_rcpt-like"/>
</dbReference>
<evidence type="ECO:0000256" key="10">
    <source>
        <dbReference type="PROSITE-ProRule" id="PRU01360"/>
    </source>
</evidence>
<feature type="domain" description="TonB-dependent receptor plug" evidence="14">
    <location>
        <begin position="79"/>
        <end position="179"/>
    </location>
</feature>
<dbReference type="Pfam" id="PF07715">
    <property type="entry name" value="Plug"/>
    <property type="match status" value="1"/>
</dbReference>
<evidence type="ECO:0000256" key="4">
    <source>
        <dbReference type="ARBA" id="ARBA00022452"/>
    </source>
</evidence>
<evidence type="ECO:0000259" key="13">
    <source>
        <dbReference type="Pfam" id="PF00593"/>
    </source>
</evidence>